<comment type="caution">
    <text evidence="2">The sequence shown here is derived from an EMBL/GenBank/DDBJ whole genome shotgun (WGS) entry which is preliminary data.</text>
</comment>
<accession>A0A6A0AM48</accession>
<feature type="compositionally biased region" description="Polar residues" evidence="1">
    <location>
        <begin position="81"/>
        <end position="97"/>
    </location>
</feature>
<gene>
    <name evidence="2" type="ORF">HaLaN_32674</name>
</gene>
<dbReference type="AlphaFoldDB" id="A0A6A0AM48"/>
<keyword evidence="3" id="KW-1185">Reference proteome</keyword>
<organism evidence="2 3">
    <name type="scientific">Haematococcus lacustris</name>
    <name type="common">Green alga</name>
    <name type="synonym">Haematococcus pluvialis</name>
    <dbReference type="NCBI Taxonomy" id="44745"/>
    <lineage>
        <taxon>Eukaryota</taxon>
        <taxon>Viridiplantae</taxon>
        <taxon>Chlorophyta</taxon>
        <taxon>core chlorophytes</taxon>
        <taxon>Chlorophyceae</taxon>
        <taxon>CS clade</taxon>
        <taxon>Chlamydomonadales</taxon>
        <taxon>Haematococcaceae</taxon>
        <taxon>Haematococcus</taxon>
    </lineage>
</organism>
<proteinExistence type="predicted"/>
<evidence type="ECO:0000256" key="1">
    <source>
        <dbReference type="SAM" id="MobiDB-lite"/>
    </source>
</evidence>
<protein>
    <submittedName>
        <fullName evidence="2">Uncharacterized protein</fullName>
    </submittedName>
</protein>
<reference evidence="2 3" key="1">
    <citation type="submission" date="2020-02" db="EMBL/GenBank/DDBJ databases">
        <title>Draft genome sequence of Haematococcus lacustris strain NIES-144.</title>
        <authorList>
            <person name="Morimoto D."/>
            <person name="Nakagawa S."/>
            <person name="Yoshida T."/>
            <person name="Sawayama S."/>
        </authorList>
    </citation>
    <scope>NUCLEOTIDE SEQUENCE [LARGE SCALE GENOMIC DNA]</scope>
    <source>
        <strain evidence="2 3">NIES-144</strain>
    </source>
</reference>
<feature type="region of interest" description="Disordered" evidence="1">
    <location>
        <begin position="80"/>
        <end position="108"/>
    </location>
</feature>
<name>A0A6A0AM48_HAELA</name>
<evidence type="ECO:0000313" key="3">
    <source>
        <dbReference type="Proteomes" id="UP000485058"/>
    </source>
</evidence>
<dbReference type="EMBL" id="BLLF01008300">
    <property type="protein sequence ID" value="GFH33321.1"/>
    <property type="molecule type" value="Genomic_DNA"/>
</dbReference>
<dbReference type="Proteomes" id="UP000485058">
    <property type="component" value="Unassembled WGS sequence"/>
</dbReference>
<sequence length="108" mass="11291">MAHPARPAARGQGTLLHDICHQAHKRLCALTGAGAIGFDSKGDKPFKTTGPLPALVQLPALVVQLPAREPGHHHAVCTAHAQPSPNQLLISNPSHLQPSPKLLPDPPG</sequence>
<evidence type="ECO:0000313" key="2">
    <source>
        <dbReference type="EMBL" id="GFH33321.1"/>
    </source>
</evidence>